<dbReference type="Gene3D" id="3.40.640.10">
    <property type="entry name" value="Type I PLP-dependent aspartate aminotransferase-like (Major domain)"/>
    <property type="match status" value="1"/>
</dbReference>
<feature type="signal peptide" evidence="5">
    <location>
        <begin position="1"/>
        <end position="27"/>
    </location>
</feature>
<evidence type="ECO:0000256" key="1">
    <source>
        <dbReference type="ARBA" id="ARBA00001933"/>
    </source>
</evidence>
<evidence type="ECO:0000313" key="7">
    <source>
        <dbReference type="Proteomes" id="UP000199226"/>
    </source>
</evidence>
<dbReference type="RefSeq" id="WP_090704260.1">
    <property type="nucleotide sequence ID" value="NZ_FNHH01000011.1"/>
</dbReference>
<dbReference type="Pfam" id="PF01053">
    <property type="entry name" value="Cys_Met_Meta_PP"/>
    <property type="match status" value="1"/>
</dbReference>
<evidence type="ECO:0000256" key="4">
    <source>
        <dbReference type="SAM" id="MobiDB-lite"/>
    </source>
</evidence>
<keyword evidence="7" id="KW-1185">Reference proteome</keyword>
<dbReference type="GO" id="GO:0004125">
    <property type="term" value="F:L-seryl-tRNA(Sec) selenium transferase activity"/>
    <property type="evidence" value="ECO:0007669"/>
    <property type="project" value="TreeGrafter"/>
</dbReference>
<feature type="chain" id="PRO_5011621194" evidence="5">
    <location>
        <begin position="28"/>
        <end position="548"/>
    </location>
</feature>
<name>A0A1G9SV21_9SPHI</name>
<dbReference type="InterPro" id="IPR000277">
    <property type="entry name" value="Cys/Met-Metab_PyrdxlP-dep_enz"/>
</dbReference>
<proteinExistence type="inferred from homology"/>
<dbReference type="STRING" id="990371.SAMN05421813_11141"/>
<comment type="cofactor">
    <cofactor evidence="1 3">
        <name>pyridoxal 5'-phosphate</name>
        <dbReference type="ChEBI" id="CHEBI:597326"/>
    </cofactor>
</comment>
<comment type="similarity">
    <text evidence="3">Belongs to the trans-sulfuration enzymes family.</text>
</comment>
<feature type="region of interest" description="Disordered" evidence="4">
    <location>
        <begin position="528"/>
        <end position="548"/>
    </location>
</feature>
<evidence type="ECO:0000256" key="5">
    <source>
        <dbReference type="SAM" id="SignalP"/>
    </source>
</evidence>
<dbReference type="GO" id="GO:0019346">
    <property type="term" value="P:transsulfuration"/>
    <property type="evidence" value="ECO:0007669"/>
    <property type="project" value="InterPro"/>
</dbReference>
<dbReference type="EMBL" id="FNHH01000011">
    <property type="protein sequence ID" value="SDM39309.1"/>
    <property type="molecule type" value="Genomic_DNA"/>
</dbReference>
<organism evidence="6 7">
    <name type="scientific">Daejeonella rubra</name>
    <dbReference type="NCBI Taxonomy" id="990371"/>
    <lineage>
        <taxon>Bacteria</taxon>
        <taxon>Pseudomonadati</taxon>
        <taxon>Bacteroidota</taxon>
        <taxon>Sphingobacteriia</taxon>
        <taxon>Sphingobacteriales</taxon>
        <taxon>Sphingobacteriaceae</taxon>
        <taxon>Daejeonella</taxon>
    </lineage>
</organism>
<dbReference type="GO" id="GO:0030170">
    <property type="term" value="F:pyridoxal phosphate binding"/>
    <property type="evidence" value="ECO:0007669"/>
    <property type="project" value="InterPro"/>
</dbReference>
<dbReference type="InterPro" id="IPR015421">
    <property type="entry name" value="PyrdxlP-dep_Trfase_major"/>
</dbReference>
<dbReference type="PANTHER" id="PTHR32328">
    <property type="entry name" value="L-SERYL-TRNA(SEC) SELENIUM TRANSFERASE"/>
    <property type="match status" value="1"/>
</dbReference>
<dbReference type="Proteomes" id="UP000199226">
    <property type="component" value="Unassembled WGS sequence"/>
</dbReference>
<sequence>MKRRNVIKGLALLPVAGSILPQKSVLAAPVAETVSSVTVSPVTEASFMAETNIFRRIGVEPVINCMGTYTIIGGSIERTAVREAMEAAAHNFVQYDELADAIGQRLADLTGAEWGMVSAGCAAGLKHITAACVTGGNPEKLIRIPDLTGFEKTEVIIPRYSRNAYDHGIRNIGVTIVHVNTPEELEKAINPKTAMIYMTAGAQSETGQPLSLEAISAIAKPKNIPVLIDVAAQNLTIPPVHFKRGATLVAYSGGKAICGPQCAGLMLGDKSILMSAWQASSPHHGPGRDNKVGREEMIGMMAAVEDWVKRDHAGDWKKWLSWLDTISKKISGIDGIKATVFEPTGLSNKSPVLKVSWDPAKLYVNGFEIAEELGRNKPRIALAARDESDGTTSVNITTGQMQAGEEKIIADRLHEVLSKKRQPKPEMSVPTANLNGIWDVSIQFFSSTSQHSFNITQDGNWFSGTHKADFDTRNLTGTIDGSQIKFESTIRIVADNINYLFQGTVSGNTMSGDIHLGEYRTAKFTATRNGTKPARKRIQIPGGPPLAT</sequence>
<keyword evidence="5" id="KW-0732">Signal</keyword>
<evidence type="ECO:0000256" key="3">
    <source>
        <dbReference type="RuleBase" id="RU362118"/>
    </source>
</evidence>
<dbReference type="InterPro" id="IPR015424">
    <property type="entry name" value="PyrdxlP-dep_Trfase"/>
</dbReference>
<dbReference type="PANTHER" id="PTHR32328:SF0">
    <property type="entry name" value="L-SERYL-TRNA(SEC) SELENIUM TRANSFERASE"/>
    <property type="match status" value="1"/>
</dbReference>
<reference evidence="7" key="1">
    <citation type="submission" date="2016-10" db="EMBL/GenBank/DDBJ databases">
        <authorList>
            <person name="Varghese N."/>
            <person name="Submissions S."/>
        </authorList>
    </citation>
    <scope>NUCLEOTIDE SEQUENCE [LARGE SCALE GENOMIC DNA]</scope>
    <source>
        <strain evidence="7">DSM 24536</strain>
    </source>
</reference>
<dbReference type="SUPFAM" id="SSF53383">
    <property type="entry name" value="PLP-dependent transferases"/>
    <property type="match status" value="1"/>
</dbReference>
<keyword evidence="2 3" id="KW-0663">Pyridoxal phosphate</keyword>
<accession>A0A1G9SV21</accession>
<keyword evidence="6" id="KW-0808">Transferase</keyword>
<evidence type="ECO:0000256" key="2">
    <source>
        <dbReference type="ARBA" id="ARBA00022898"/>
    </source>
</evidence>
<evidence type="ECO:0000313" key="6">
    <source>
        <dbReference type="EMBL" id="SDM39309.1"/>
    </source>
</evidence>
<gene>
    <name evidence="6" type="ORF">SAMN05421813_11141</name>
</gene>
<protein>
    <submittedName>
        <fullName evidence="6">Seryl-tRNA(Sec) selenium transferase</fullName>
    </submittedName>
</protein>
<dbReference type="AlphaFoldDB" id="A0A1G9SV21"/>
<dbReference type="OrthoDB" id="9787096at2"/>